<dbReference type="Proteomes" id="UP000199599">
    <property type="component" value="Unassembled WGS sequence"/>
</dbReference>
<dbReference type="EC" id="3.1.21.10" evidence="13 14"/>
<comment type="subcellular location">
    <subcellularLocation>
        <location evidence="1 13">Cytoplasm</location>
    </subcellularLocation>
</comment>
<dbReference type="SUPFAM" id="SSF52980">
    <property type="entry name" value="Restriction endonuclease-like"/>
    <property type="match status" value="1"/>
</dbReference>
<feature type="binding site" evidence="13">
    <location>
        <position position="94"/>
    </location>
    <ligand>
        <name>Mg(2+)</name>
        <dbReference type="ChEBI" id="CHEBI:18420"/>
    </ligand>
</feature>
<dbReference type="EMBL" id="FOMN01000001">
    <property type="protein sequence ID" value="SFD29172.1"/>
    <property type="molecule type" value="Genomic_DNA"/>
</dbReference>
<dbReference type="CDD" id="cd22354">
    <property type="entry name" value="RecU-like"/>
    <property type="match status" value="1"/>
</dbReference>
<evidence type="ECO:0000256" key="2">
    <source>
        <dbReference type="ARBA" id="ARBA00022490"/>
    </source>
</evidence>
<evidence type="ECO:0000256" key="12">
    <source>
        <dbReference type="ARBA" id="ARBA00029523"/>
    </source>
</evidence>
<keyword evidence="3 13" id="KW-0540">Nuclease</keyword>
<evidence type="ECO:0000256" key="8">
    <source>
        <dbReference type="ARBA" id="ARBA00022842"/>
    </source>
</evidence>
<evidence type="ECO:0000256" key="9">
    <source>
        <dbReference type="ARBA" id="ARBA00023172"/>
    </source>
</evidence>
<dbReference type="Gene3D" id="3.40.1350.10">
    <property type="match status" value="1"/>
</dbReference>
<dbReference type="GO" id="GO:0006281">
    <property type="term" value="P:DNA repair"/>
    <property type="evidence" value="ECO:0007669"/>
    <property type="project" value="UniProtKB-UniRule"/>
</dbReference>
<dbReference type="NCBIfam" id="TIGR00648">
    <property type="entry name" value="recU"/>
    <property type="match status" value="1"/>
</dbReference>
<dbReference type="InterPro" id="IPR011856">
    <property type="entry name" value="tRNA_endonuc-like_dom_sf"/>
</dbReference>
<evidence type="ECO:0000256" key="3">
    <source>
        <dbReference type="ARBA" id="ARBA00022722"/>
    </source>
</evidence>
<accession>A0A1I1R4I9</accession>
<dbReference type="AlphaFoldDB" id="A0A1I1R4I9"/>
<comment type="catalytic activity">
    <reaction evidence="13">
        <text>Endonucleolytic cleavage at a junction such as a reciprocal single-stranded crossover between two homologous DNA duplexes (Holliday junction).</text>
        <dbReference type="EC" id="3.1.21.10"/>
    </reaction>
</comment>
<dbReference type="InterPro" id="IPR011335">
    <property type="entry name" value="Restrct_endonuc-II-like"/>
</dbReference>
<evidence type="ECO:0000313" key="16">
    <source>
        <dbReference type="Proteomes" id="UP000199599"/>
    </source>
</evidence>
<evidence type="ECO:0000256" key="11">
    <source>
        <dbReference type="ARBA" id="ARBA00023447"/>
    </source>
</evidence>
<dbReference type="STRING" id="1505723.SAMN04487792_0137"/>
<keyword evidence="5 13" id="KW-0255">Endonuclease</keyword>
<reference evidence="16" key="1">
    <citation type="submission" date="2016-10" db="EMBL/GenBank/DDBJ databases">
        <authorList>
            <person name="Varghese N."/>
            <person name="Submissions S."/>
        </authorList>
    </citation>
    <scope>NUCLEOTIDE SEQUENCE [LARGE SCALE GENOMIC DNA]</scope>
    <source>
        <strain evidence="16">R-53102</strain>
    </source>
</reference>
<keyword evidence="10 13" id="KW-0234">DNA repair</keyword>
<gene>
    <name evidence="13" type="primary">recU</name>
    <name evidence="15" type="ORF">SAMN04487792_0137</name>
</gene>
<keyword evidence="8 13" id="KW-0460">Magnesium</keyword>
<evidence type="ECO:0000256" key="14">
    <source>
        <dbReference type="NCBIfam" id="TIGR00648"/>
    </source>
</evidence>
<protein>
    <recommendedName>
        <fullName evidence="12 13">Holliday junction resolvase RecU</fullName>
        <ecNumber evidence="13 14">3.1.21.10</ecNumber>
    </recommendedName>
    <alternativeName>
        <fullName evidence="13">Recombination protein U homolog</fullName>
    </alternativeName>
</protein>
<dbReference type="NCBIfam" id="NF002584">
    <property type="entry name" value="PRK02234.1-5"/>
    <property type="match status" value="1"/>
</dbReference>
<dbReference type="GO" id="GO:0006310">
    <property type="term" value="P:DNA recombination"/>
    <property type="evidence" value="ECO:0007669"/>
    <property type="project" value="UniProtKB-UniRule"/>
</dbReference>
<evidence type="ECO:0000256" key="6">
    <source>
        <dbReference type="ARBA" id="ARBA00022763"/>
    </source>
</evidence>
<dbReference type="InterPro" id="IPR004612">
    <property type="entry name" value="Resolv_RecU"/>
</dbReference>
<evidence type="ECO:0000256" key="10">
    <source>
        <dbReference type="ARBA" id="ARBA00023204"/>
    </source>
</evidence>
<dbReference type="GO" id="GO:0003676">
    <property type="term" value="F:nucleic acid binding"/>
    <property type="evidence" value="ECO:0007669"/>
    <property type="project" value="InterPro"/>
</dbReference>
<dbReference type="GO" id="GO:0000287">
    <property type="term" value="F:magnesium ion binding"/>
    <property type="evidence" value="ECO:0007669"/>
    <property type="project" value="UniProtKB-UniRule"/>
</dbReference>
<evidence type="ECO:0000256" key="13">
    <source>
        <dbReference type="HAMAP-Rule" id="MF_00130"/>
    </source>
</evidence>
<dbReference type="GO" id="GO:0007059">
    <property type="term" value="P:chromosome segregation"/>
    <property type="evidence" value="ECO:0007669"/>
    <property type="project" value="UniProtKB-UniRule"/>
</dbReference>
<dbReference type="GO" id="GO:0005737">
    <property type="term" value="C:cytoplasm"/>
    <property type="evidence" value="ECO:0007669"/>
    <property type="project" value="UniProtKB-SubCell"/>
</dbReference>
<feature type="binding site" evidence="13">
    <location>
        <position position="128"/>
    </location>
    <ligand>
        <name>Mg(2+)</name>
        <dbReference type="ChEBI" id="CHEBI:18420"/>
    </ligand>
</feature>
<evidence type="ECO:0000256" key="1">
    <source>
        <dbReference type="ARBA" id="ARBA00004496"/>
    </source>
</evidence>
<dbReference type="RefSeq" id="WP_090091947.1">
    <property type="nucleotide sequence ID" value="NZ_CBCRVU010000001.1"/>
</dbReference>
<evidence type="ECO:0000256" key="7">
    <source>
        <dbReference type="ARBA" id="ARBA00022801"/>
    </source>
</evidence>
<evidence type="ECO:0000313" key="15">
    <source>
        <dbReference type="EMBL" id="SFD29172.1"/>
    </source>
</evidence>
<dbReference type="HAMAP" id="MF_00130">
    <property type="entry name" value="RecU"/>
    <property type="match status" value="1"/>
</dbReference>
<comment type="cofactor">
    <cofactor evidence="13">
        <name>Mg(2+)</name>
        <dbReference type="ChEBI" id="CHEBI:18420"/>
    </cofactor>
    <text evidence="13">Binds 1 Mg(2+) ion per subunit.</text>
</comment>
<dbReference type="GO" id="GO:0008821">
    <property type="term" value="F:crossover junction DNA endonuclease activity"/>
    <property type="evidence" value="ECO:0007669"/>
    <property type="project" value="UniProtKB-EC"/>
</dbReference>
<keyword evidence="9 13" id="KW-0233">DNA recombination</keyword>
<dbReference type="PIRSF" id="PIRSF037785">
    <property type="entry name" value="RecU"/>
    <property type="match status" value="1"/>
</dbReference>
<sequence>MVKYPNGTFAAFRKSVGDPTFKKNQKSNNYRKNISFSDRGMTLEQMINESNKFYRLKEIAVVHKKPTPIQIVKVDYPKRSRAVIKEAYFRQESTTDYNGVYNGYYLDFEAKETKNKTSFPLKNFHEHQIVHLTECLKQKGICFTIIGFTSLNRYFVTPANMIAKAWWTQNKSSVTLTEIEEWSVEIENGFQPTLPYLEAVDYFIADRKSKNGKYKI</sequence>
<comment type="similarity">
    <text evidence="11 13">Belongs to the RecU family.</text>
</comment>
<feature type="site" description="Transition state stabilizer" evidence="13">
    <location>
        <position position="111"/>
    </location>
</feature>
<evidence type="ECO:0000256" key="4">
    <source>
        <dbReference type="ARBA" id="ARBA00022723"/>
    </source>
</evidence>
<feature type="binding site" evidence="13">
    <location>
        <position position="96"/>
    </location>
    <ligand>
        <name>Mg(2+)</name>
        <dbReference type="ChEBI" id="CHEBI:18420"/>
    </ligand>
</feature>
<keyword evidence="4 13" id="KW-0479">Metal-binding</keyword>
<dbReference type="Pfam" id="PF03838">
    <property type="entry name" value="RecU"/>
    <property type="match status" value="1"/>
</dbReference>
<keyword evidence="7 13" id="KW-0378">Hydrolase</keyword>
<evidence type="ECO:0000256" key="5">
    <source>
        <dbReference type="ARBA" id="ARBA00022759"/>
    </source>
</evidence>
<keyword evidence="6 13" id="KW-0227">DNA damage</keyword>
<name>A0A1I1R4I9_9LACO</name>
<feature type="binding site" evidence="13">
    <location>
        <position position="109"/>
    </location>
    <ligand>
        <name>Mg(2+)</name>
        <dbReference type="ChEBI" id="CHEBI:18420"/>
    </ligand>
</feature>
<proteinExistence type="inferred from homology"/>
<keyword evidence="2 13" id="KW-0963">Cytoplasm</keyword>
<comment type="function">
    <text evidence="13">Endonuclease that resolves Holliday junction intermediates in genetic recombination. Cleaves mobile four-strand junctions by introducing symmetrical nicks in paired strands. Promotes annealing of linear ssDNA with homologous dsDNA. Required for DNA repair, homologous recombination and chromosome segregation.</text>
</comment>
<organism evidence="15 16">
    <name type="scientific">Lactobacillus bombicola</name>
    <dbReference type="NCBI Taxonomy" id="1505723"/>
    <lineage>
        <taxon>Bacteria</taxon>
        <taxon>Bacillati</taxon>
        <taxon>Bacillota</taxon>
        <taxon>Bacilli</taxon>
        <taxon>Lactobacillales</taxon>
        <taxon>Lactobacillaceae</taxon>
        <taxon>Lactobacillus</taxon>
    </lineage>
</organism>